<dbReference type="AlphaFoldDB" id="A0ABD2Y449"/>
<name>A0ABD2Y449_9GENT</name>
<evidence type="ECO:0000313" key="3">
    <source>
        <dbReference type="Proteomes" id="UP001630127"/>
    </source>
</evidence>
<comment type="caution">
    <text evidence="2">The sequence shown here is derived from an EMBL/GenBank/DDBJ whole genome shotgun (WGS) entry which is preliminary data.</text>
</comment>
<gene>
    <name evidence="2" type="ORF">ACH5RR_035419</name>
</gene>
<protein>
    <submittedName>
        <fullName evidence="2">Uncharacterized protein</fullName>
    </submittedName>
</protein>
<evidence type="ECO:0000313" key="2">
    <source>
        <dbReference type="EMBL" id="KAL3500970.1"/>
    </source>
</evidence>
<keyword evidence="1" id="KW-0732">Signal</keyword>
<dbReference type="EMBL" id="JBJUIK010000015">
    <property type="protein sequence ID" value="KAL3500970.1"/>
    <property type="molecule type" value="Genomic_DNA"/>
</dbReference>
<feature type="chain" id="PRO_5044786839" evidence="1">
    <location>
        <begin position="30"/>
        <end position="136"/>
    </location>
</feature>
<keyword evidence="3" id="KW-1185">Reference proteome</keyword>
<sequence length="136" mass="15519">MTCLIKNNILSYWCSCCYCLLFLLNLENASVKVGMFECTCGVGEEGGKWGGGCNAVYRCFKVDILFEEMEVMTEILGSTTLEKMYPVRFAQYLFAAARIWLIELEGNFYEAHILQKHAAGYCYYICILSTINFVFV</sequence>
<accession>A0ABD2Y449</accession>
<reference evidence="2 3" key="1">
    <citation type="submission" date="2024-11" db="EMBL/GenBank/DDBJ databases">
        <title>A near-complete genome assembly of Cinchona calisaya.</title>
        <authorList>
            <person name="Lian D.C."/>
            <person name="Zhao X.W."/>
            <person name="Wei L."/>
        </authorList>
    </citation>
    <scope>NUCLEOTIDE SEQUENCE [LARGE SCALE GENOMIC DNA]</scope>
    <source>
        <tissue evidence="2">Nenye</tissue>
    </source>
</reference>
<organism evidence="2 3">
    <name type="scientific">Cinchona calisaya</name>
    <dbReference type="NCBI Taxonomy" id="153742"/>
    <lineage>
        <taxon>Eukaryota</taxon>
        <taxon>Viridiplantae</taxon>
        <taxon>Streptophyta</taxon>
        <taxon>Embryophyta</taxon>
        <taxon>Tracheophyta</taxon>
        <taxon>Spermatophyta</taxon>
        <taxon>Magnoliopsida</taxon>
        <taxon>eudicotyledons</taxon>
        <taxon>Gunneridae</taxon>
        <taxon>Pentapetalae</taxon>
        <taxon>asterids</taxon>
        <taxon>lamiids</taxon>
        <taxon>Gentianales</taxon>
        <taxon>Rubiaceae</taxon>
        <taxon>Cinchonoideae</taxon>
        <taxon>Cinchoneae</taxon>
        <taxon>Cinchona</taxon>
    </lineage>
</organism>
<dbReference type="Proteomes" id="UP001630127">
    <property type="component" value="Unassembled WGS sequence"/>
</dbReference>
<proteinExistence type="predicted"/>
<feature type="signal peptide" evidence="1">
    <location>
        <begin position="1"/>
        <end position="29"/>
    </location>
</feature>
<evidence type="ECO:0000256" key="1">
    <source>
        <dbReference type="SAM" id="SignalP"/>
    </source>
</evidence>